<feature type="domain" description="Acyl-CoA dehydrogenase/oxidase C-terminal" evidence="10">
    <location>
        <begin position="227"/>
        <end position="377"/>
    </location>
</feature>
<reference evidence="14" key="1">
    <citation type="submission" date="2017-02" db="EMBL/GenBank/DDBJ databases">
        <authorList>
            <person name="Varghese N."/>
            <person name="Submissions S."/>
        </authorList>
    </citation>
    <scope>NUCLEOTIDE SEQUENCE [LARGE SCALE GENOMIC DNA]</scope>
    <source>
        <strain evidence="14">ATCC 27094</strain>
    </source>
</reference>
<dbReference type="GO" id="GO:0009083">
    <property type="term" value="P:branched-chain amino acid catabolic process"/>
    <property type="evidence" value="ECO:0007669"/>
    <property type="project" value="UniProtKB-KW"/>
</dbReference>
<dbReference type="InterPro" id="IPR006089">
    <property type="entry name" value="Acyl-CoA_DH_CS"/>
</dbReference>
<keyword evidence="6 9" id="KW-0274">FAD</keyword>
<comment type="pathway">
    <text evidence="2">Amino-acid degradation; L-valine degradation.</text>
</comment>
<dbReference type="PIRSF" id="PIRSF016578">
    <property type="entry name" value="HsaA"/>
    <property type="match status" value="1"/>
</dbReference>
<dbReference type="GO" id="GO:0006629">
    <property type="term" value="P:lipid metabolic process"/>
    <property type="evidence" value="ECO:0007669"/>
    <property type="project" value="InterPro"/>
</dbReference>
<dbReference type="GO" id="GO:0003995">
    <property type="term" value="F:acyl-CoA dehydrogenase activity"/>
    <property type="evidence" value="ECO:0007669"/>
    <property type="project" value="InterPro"/>
</dbReference>
<dbReference type="RefSeq" id="WP_085933142.1">
    <property type="nucleotide sequence ID" value="NZ_FUWJ01000001.1"/>
</dbReference>
<dbReference type="Proteomes" id="UP000190092">
    <property type="component" value="Unassembled WGS sequence"/>
</dbReference>
<dbReference type="InterPro" id="IPR046373">
    <property type="entry name" value="Acyl-CoA_Oxase/DH_mid-dom_sf"/>
</dbReference>
<dbReference type="InterPro" id="IPR006091">
    <property type="entry name" value="Acyl-CoA_Oxase/DH_mid-dom"/>
</dbReference>
<accession>A0A1T4LEM9</accession>
<dbReference type="OrthoDB" id="5510711at2"/>
<evidence type="ECO:0000259" key="12">
    <source>
        <dbReference type="Pfam" id="PF02771"/>
    </source>
</evidence>
<comment type="similarity">
    <text evidence="3 9">Belongs to the acyl-CoA dehydrogenase family.</text>
</comment>
<dbReference type="GO" id="GO:0050660">
    <property type="term" value="F:flavin adenine dinucleotide binding"/>
    <property type="evidence" value="ECO:0007669"/>
    <property type="project" value="InterPro"/>
</dbReference>
<gene>
    <name evidence="13" type="ORF">SAMN02745126_01517</name>
</gene>
<evidence type="ECO:0000313" key="14">
    <source>
        <dbReference type="Proteomes" id="UP000190092"/>
    </source>
</evidence>
<dbReference type="Gene3D" id="2.40.110.10">
    <property type="entry name" value="Butyryl-CoA Dehydrogenase, subunit A, domain 2"/>
    <property type="match status" value="1"/>
</dbReference>
<keyword evidence="4" id="KW-0101">Branched-chain amino acid catabolism</keyword>
<dbReference type="InterPro" id="IPR034178">
    <property type="entry name" value="IBD"/>
</dbReference>
<keyword evidence="7 9" id="KW-0560">Oxidoreductase</keyword>
<sequence>MDFKLSEDQEAFRDTARQFATARMLPEAARWDAEKIFPVDVLREAAALGFGGIYVKDDVGGSGLTRFDAALIMEELAAACPSTAAYISIHNMAAWMIDAFGDDDQRRRFLPKLCSMEHFASYCLTEPGAGSDAAALATRAELHGDHYVVNGSKAFISGGGRSDVYVVMLRTGGPGAGGVSTLVVENGTPGLSFGKQEQKLGWNSQPTAAVIFENCKVPVANRLGPEGHGFKIAMMGLDGGRINIGACSLGGARACLETASRYVVERKQFGKPLADFQATQFKLADMATELDAARLMIWRAASLLDAKSPEATQAAAMGKRFATDVGFRVVNEALQLHGGYGYLKDFPVERYLRDLRVHQILEGTNEIMRVIISRRLLMG</sequence>
<evidence type="ECO:0000313" key="13">
    <source>
        <dbReference type="EMBL" id="SJZ53262.1"/>
    </source>
</evidence>
<dbReference type="SUPFAM" id="SSF47203">
    <property type="entry name" value="Acyl-CoA dehydrogenase C-terminal domain-like"/>
    <property type="match status" value="1"/>
</dbReference>
<dbReference type="SUPFAM" id="SSF56645">
    <property type="entry name" value="Acyl-CoA dehydrogenase NM domain-like"/>
    <property type="match status" value="1"/>
</dbReference>
<evidence type="ECO:0000256" key="9">
    <source>
        <dbReference type="RuleBase" id="RU362125"/>
    </source>
</evidence>
<dbReference type="PANTHER" id="PTHR43831:SF1">
    <property type="entry name" value="ISOBUTYRYL-COA DEHYDROGENASE, MITOCHONDRIAL"/>
    <property type="match status" value="1"/>
</dbReference>
<evidence type="ECO:0000256" key="4">
    <source>
        <dbReference type="ARBA" id="ARBA00022456"/>
    </source>
</evidence>
<evidence type="ECO:0000259" key="10">
    <source>
        <dbReference type="Pfam" id="PF00441"/>
    </source>
</evidence>
<evidence type="ECO:0000256" key="2">
    <source>
        <dbReference type="ARBA" id="ARBA00005109"/>
    </source>
</evidence>
<evidence type="ECO:0000256" key="8">
    <source>
        <dbReference type="PIRSR" id="PIRSR634178-1"/>
    </source>
</evidence>
<dbReference type="InterPro" id="IPR013786">
    <property type="entry name" value="AcylCoA_DH/ox_N"/>
</dbReference>
<dbReference type="Gene3D" id="1.10.540.10">
    <property type="entry name" value="Acyl-CoA dehydrogenase/oxidase, N-terminal domain"/>
    <property type="match status" value="1"/>
</dbReference>
<keyword evidence="14" id="KW-1185">Reference proteome</keyword>
<dbReference type="AlphaFoldDB" id="A0A1T4LEM9"/>
<dbReference type="EMBL" id="FUWJ01000001">
    <property type="protein sequence ID" value="SJZ53262.1"/>
    <property type="molecule type" value="Genomic_DNA"/>
</dbReference>
<evidence type="ECO:0008006" key="15">
    <source>
        <dbReference type="Google" id="ProtNLM"/>
    </source>
</evidence>
<comment type="cofactor">
    <cofactor evidence="1 9">
        <name>FAD</name>
        <dbReference type="ChEBI" id="CHEBI:57692"/>
    </cofactor>
</comment>
<dbReference type="Pfam" id="PF00441">
    <property type="entry name" value="Acyl-CoA_dh_1"/>
    <property type="match status" value="1"/>
</dbReference>
<feature type="domain" description="Acyl-CoA dehydrogenase/oxidase N-terminal" evidence="12">
    <location>
        <begin position="6"/>
        <end position="117"/>
    </location>
</feature>
<dbReference type="PROSITE" id="PS00073">
    <property type="entry name" value="ACYL_COA_DH_2"/>
    <property type="match status" value="1"/>
</dbReference>
<evidence type="ECO:0000256" key="3">
    <source>
        <dbReference type="ARBA" id="ARBA00009347"/>
    </source>
</evidence>
<name>A0A1T4LEM9_9HYPH</name>
<organism evidence="13 14">
    <name type="scientific">Enhydrobacter aerosaccus</name>
    <dbReference type="NCBI Taxonomy" id="225324"/>
    <lineage>
        <taxon>Bacteria</taxon>
        <taxon>Pseudomonadati</taxon>
        <taxon>Pseudomonadota</taxon>
        <taxon>Alphaproteobacteria</taxon>
        <taxon>Hyphomicrobiales</taxon>
        <taxon>Enhydrobacter</taxon>
    </lineage>
</organism>
<dbReference type="CDD" id="cd01162">
    <property type="entry name" value="IBD"/>
    <property type="match status" value="1"/>
</dbReference>
<protein>
    <recommendedName>
        <fullName evidence="15">Acyl-CoA dehydrogenase</fullName>
    </recommendedName>
</protein>
<dbReference type="FunFam" id="1.10.540.10:FF:000002">
    <property type="entry name" value="Acyl-CoA dehydrogenase FadE19"/>
    <property type="match status" value="1"/>
</dbReference>
<dbReference type="InterPro" id="IPR037069">
    <property type="entry name" value="AcylCoA_DH/ox_N_sf"/>
</dbReference>
<proteinExistence type="inferred from homology"/>
<dbReference type="Pfam" id="PF02770">
    <property type="entry name" value="Acyl-CoA_dh_M"/>
    <property type="match status" value="1"/>
</dbReference>
<dbReference type="InterPro" id="IPR009075">
    <property type="entry name" value="AcylCo_DH/oxidase_C"/>
</dbReference>
<dbReference type="PROSITE" id="PS00072">
    <property type="entry name" value="ACYL_COA_DH_1"/>
    <property type="match status" value="1"/>
</dbReference>
<evidence type="ECO:0000256" key="5">
    <source>
        <dbReference type="ARBA" id="ARBA00022630"/>
    </source>
</evidence>
<dbReference type="InterPro" id="IPR009100">
    <property type="entry name" value="AcylCoA_DH/oxidase_NM_dom_sf"/>
</dbReference>
<evidence type="ECO:0000256" key="7">
    <source>
        <dbReference type="ARBA" id="ARBA00023002"/>
    </source>
</evidence>
<dbReference type="InterPro" id="IPR052547">
    <property type="entry name" value="Mito_Isobutyryl-CoADH"/>
</dbReference>
<dbReference type="FunFam" id="1.20.140.10:FF:000001">
    <property type="entry name" value="Acyl-CoA dehydrogenase"/>
    <property type="match status" value="1"/>
</dbReference>
<dbReference type="InterPro" id="IPR036250">
    <property type="entry name" value="AcylCo_DH-like_C"/>
</dbReference>
<dbReference type="Gene3D" id="1.20.140.10">
    <property type="entry name" value="Butyryl-CoA Dehydrogenase, subunit A, domain 3"/>
    <property type="match status" value="1"/>
</dbReference>
<evidence type="ECO:0000256" key="1">
    <source>
        <dbReference type="ARBA" id="ARBA00001974"/>
    </source>
</evidence>
<dbReference type="Pfam" id="PF02771">
    <property type="entry name" value="Acyl-CoA_dh_N"/>
    <property type="match status" value="1"/>
</dbReference>
<keyword evidence="5 9" id="KW-0285">Flavoprotein</keyword>
<feature type="domain" description="Acyl-CoA oxidase/dehydrogenase middle" evidence="11">
    <location>
        <begin position="122"/>
        <end position="215"/>
    </location>
</feature>
<feature type="active site" description="Proton acceptor" evidence="8">
    <location>
        <position position="362"/>
    </location>
</feature>
<evidence type="ECO:0000256" key="6">
    <source>
        <dbReference type="ARBA" id="ARBA00022827"/>
    </source>
</evidence>
<dbReference type="STRING" id="225324.SAMN02745126_01517"/>
<evidence type="ECO:0000259" key="11">
    <source>
        <dbReference type="Pfam" id="PF02770"/>
    </source>
</evidence>
<dbReference type="FunFam" id="2.40.110.10:FF:000001">
    <property type="entry name" value="Acyl-CoA dehydrogenase, mitochondrial"/>
    <property type="match status" value="1"/>
</dbReference>
<dbReference type="PANTHER" id="PTHR43831">
    <property type="entry name" value="ISOBUTYRYL-COA DEHYDROGENASE"/>
    <property type="match status" value="1"/>
</dbReference>